<keyword evidence="1" id="KW-0472">Membrane</keyword>
<keyword evidence="1" id="KW-1133">Transmembrane helix</keyword>
<evidence type="ECO:0000313" key="2">
    <source>
        <dbReference type="EMBL" id="SEG01919.1"/>
    </source>
</evidence>
<feature type="transmembrane region" description="Helical" evidence="1">
    <location>
        <begin position="6"/>
        <end position="25"/>
    </location>
</feature>
<proteinExistence type="predicted"/>
<keyword evidence="3" id="KW-1185">Reference proteome</keyword>
<sequence length="42" mass="4375">MATDVFVIGLVALILIAGLILALTSNSRDDAGEGKSSRNERS</sequence>
<protein>
    <submittedName>
        <fullName evidence="2">Uncharacterized protein</fullName>
    </submittedName>
</protein>
<accession>A0A1H5WQU6</accession>
<organism evidence="2 3">
    <name type="scientific">Thalassococcus halodurans</name>
    <dbReference type="NCBI Taxonomy" id="373675"/>
    <lineage>
        <taxon>Bacteria</taxon>
        <taxon>Pseudomonadati</taxon>
        <taxon>Pseudomonadota</taxon>
        <taxon>Alphaproteobacteria</taxon>
        <taxon>Rhodobacterales</taxon>
        <taxon>Roseobacteraceae</taxon>
        <taxon>Thalassococcus</taxon>
    </lineage>
</organism>
<dbReference type="EMBL" id="FNUZ01000002">
    <property type="protein sequence ID" value="SEG01919.1"/>
    <property type="molecule type" value="Genomic_DNA"/>
</dbReference>
<reference evidence="2 3" key="1">
    <citation type="submission" date="2016-10" db="EMBL/GenBank/DDBJ databases">
        <authorList>
            <person name="de Groot N.N."/>
        </authorList>
    </citation>
    <scope>NUCLEOTIDE SEQUENCE [LARGE SCALE GENOMIC DNA]</scope>
    <source>
        <strain evidence="2 3">DSM 26915</strain>
    </source>
</reference>
<dbReference type="Proteomes" id="UP000236752">
    <property type="component" value="Unassembled WGS sequence"/>
</dbReference>
<gene>
    <name evidence="2" type="ORF">SAMN04488045_1555</name>
</gene>
<evidence type="ECO:0000256" key="1">
    <source>
        <dbReference type="SAM" id="Phobius"/>
    </source>
</evidence>
<evidence type="ECO:0000313" key="3">
    <source>
        <dbReference type="Proteomes" id="UP000236752"/>
    </source>
</evidence>
<name>A0A1H5WQU6_9RHOB</name>
<keyword evidence="1" id="KW-0812">Transmembrane</keyword>
<dbReference type="AlphaFoldDB" id="A0A1H5WQU6"/>